<protein>
    <submittedName>
        <fullName evidence="2">Uncharacterized protein</fullName>
    </submittedName>
</protein>
<keyword evidence="3" id="KW-1185">Reference proteome</keyword>
<feature type="compositionally biased region" description="Polar residues" evidence="1">
    <location>
        <begin position="218"/>
        <end position="238"/>
    </location>
</feature>
<organism evidence="2 3">
    <name type="scientific">Hymenoscyphus albidus</name>
    <dbReference type="NCBI Taxonomy" id="595503"/>
    <lineage>
        <taxon>Eukaryota</taxon>
        <taxon>Fungi</taxon>
        <taxon>Dikarya</taxon>
        <taxon>Ascomycota</taxon>
        <taxon>Pezizomycotina</taxon>
        <taxon>Leotiomycetes</taxon>
        <taxon>Helotiales</taxon>
        <taxon>Helotiaceae</taxon>
        <taxon>Hymenoscyphus</taxon>
    </lineage>
</organism>
<feature type="compositionally biased region" description="Polar residues" evidence="1">
    <location>
        <begin position="30"/>
        <end position="43"/>
    </location>
</feature>
<feature type="compositionally biased region" description="Polar residues" evidence="1">
    <location>
        <begin position="266"/>
        <end position="297"/>
    </location>
</feature>
<feature type="compositionally biased region" description="Polar residues" evidence="1">
    <location>
        <begin position="426"/>
        <end position="441"/>
    </location>
</feature>
<feature type="compositionally biased region" description="Low complexity" evidence="1">
    <location>
        <begin position="1017"/>
        <end position="1026"/>
    </location>
</feature>
<feature type="compositionally biased region" description="Polar residues" evidence="1">
    <location>
        <begin position="108"/>
        <end position="119"/>
    </location>
</feature>
<feature type="compositionally biased region" description="Polar residues" evidence="1">
    <location>
        <begin position="167"/>
        <end position="183"/>
    </location>
</feature>
<feature type="region of interest" description="Disordered" evidence="1">
    <location>
        <begin position="768"/>
        <end position="839"/>
    </location>
</feature>
<feature type="compositionally biased region" description="Acidic residues" evidence="1">
    <location>
        <begin position="830"/>
        <end position="839"/>
    </location>
</feature>
<dbReference type="Proteomes" id="UP000701801">
    <property type="component" value="Unassembled WGS sequence"/>
</dbReference>
<feature type="compositionally biased region" description="Basic and acidic residues" evidence="1">
    <location>
        <begin position="475"/>
        <end position="485"/>
    </location>
</feature>
<reference evidence="2" key="1">
    <citation type="submission" date="2021-07" db="EMBL/GenBank/DDBJ databases">
        <authorList>
            <person name="Durling M."/>
        </authorList>
    </citation>
    <scope>NUCLEOTIDE SEQUENCE</scope>
</reference>
<dbReference type="OrthoDB" id="5151921at2759"/>
<feature type="region of interest" description="Disordered" evidence="1">
    <location>
        <begin position="1270"/>
        <end position="1297"/>
    </location>
</feature>
<proteinExistence type="predicted"/>
<accession>A0A9N9LSE8</accession>
<gene>
    <name evidence="2" type="ORF">HYALB_00005896</name>
</gene>
<feature type="compositionally biased region" description="Polar residues" evidence="1">
    <location>
        <begin position="807"/>
        <end position="825"/>
    </location>
</feature>
<feature type="compositionally biased region" description="Low complexity" evidence="1">
    <location>
        <begin position="74"/>
        <end position="88"/>
    </location>
</feature>
<evidence type="ECO:0000313" key="2">
    <source>
        <dbReference type="EMBL" id="CAG8978310.1"/>
    </source>
</evidence>
<feature type="region of interest" description="Disordered" evidence="1">
    <location>
        <begin position="1047"/>
        <end position="1095"/>
    </location>
</feature>
<feature type="region of interest" description="Disordered" evidence="1">
    <location>
        <begin position="914"/>
        <end position="993"/>
    </location>
</feature>
<feature type="compositionally biased region" description="Basic and acidic residues" evidence="1">
    <location>
        <begin position="359"/>
        <end position="376"/>
    </location>
</feature>
<evidence type="ECO:0000256" key="1">
    <source>
        <dbReference type="SAM" id="MobiDB-lite"/>
    </source>
</evidence>
<feature type="compositionally biased region" description="Polar residues" evidence="1">
    <location>
        <begin position="858"/>
        <end position="875"/>
    </location>
</feature>
<feature type="compositionally biased region" description="Polar residues" evidence="1">
    <location>
        <begin position="518"/>
        <end position="530"/>
    </location>
</feature>
<comment type="caution">
    <text evidence="2">The sequence shown here is derived from an EMBL/GenBank/DDBJ whole genome shotgun (WGS) entry which is preliminary data.</text>
</comment>
<feature type="compositionally biased region" description="Polar residues" evidence="1">
    <location>
        <begin position="553"/>
        <end position="566"/>
    </location>
</feature>
<feature type="compositionally biased region" description="Acidic residues" evidence="1">
    <location>
        <begin position="51"/>
        <end position="62"/>
    </location>
</feature>
<dbReference type="EMBL" id="CAJVRM010000251">
    <property type="protein sequence ID" value="CAG8978310.1"/>
    <property type="molecule type" value="Genomic_DNA"/>
</dbReference>
<sequence length="1297" mass="137870">MARPFPNTFDNDSPLSPPQSAGGGNAPISYRTNVNRQKTTKWTQAKAVDYGGDDWGSDDEYDLPPPQVIKKPTGLRQQGQGLPSQSQGNSPAIDYGRKAYGPLAGGPTASNPRGRTNSFGADEERSFSSTAIPQQSPSSGGPATRFSQITGLPSTRHASGPPALSVAIQSPTTGLRKPSQSQALPALAESPLPDISGPSSLPALAESPLPDIPGPSSEPASAATSQTPVSDYQASRDFSPSAVPQPLSTRTSPAPSSPEAVRDRSQSTTTFPARKSSLSQSTGPPDLTNPMQSSQESAPPRPWTAGRSSSPAETPRTPGTPGKKLPFIRPADIYKRAEEERQSMESGRPSMDSIMGTRGNERGESPARLASRERTDSLGSRTRSSVDDEGSESGRRLMPMLDTVKERKSEYGFEGFNVNDHAEPANQGQTAHEPTQSSHLSEPSLEVLRSHSTSPKLPDLNRMSSFGMDMFSPSRTDDENPRKSETATPPPASEITLHSKPSIGLRSAVHQAFDRSDGSSVPPTPASRTGSGVRRTDSESTGTTGISPIMSRVPSTAIPNTQNRDFSTPAIPEAIDEPVSPDRSKPRVPASKTIPLTQPQPVVPGFKPGHRRDISAPSPGNSPARTPNVETTIISPPAHEVMITDASPTEQSRPLAEREQSFRPIIPGGWTSYAASSKGDAVEQEVHGGDVVKSDPVNEPYPIPHDDYHDLTPTSTRGTAQIPLDRDNSLPTPDPAMAPSGNLYSKAPLDPRLLPKLEQVPIETQLRPDVVHGALSAQSSAAPTPPPKDTPLQPEGSSSYFPHKDVTVNQKPGETLESSGQTQALPTFAADDEFPEDENDRLREEIVKTLTPRQSTIGVDTSTLSAQPNELTQTGLDRDSAYLPSEYDNYWQSSADDEKPVPAAVLSSKDDVVLKPSARPDPTPVMDEASRFIDSETPTIPPLKTRRISQQLLESKPNTLQHRFSWEKSTETVPDMGSSATNTGPEPEHNEADHVAPAPALRHSDHSGLILDERPISDSTSHSSSAQDHHTGTDAALITGGAGTIAAAITTPPSHPDRRQSLADEKDHRVSPNNFTPTPPESDHSATSPGAQVSPAELHVSPTTAQFPPIGPHGGQHERLMAFKEIAALKSQQERTQAFNATRQRYAAMDSGLSTWIEAIQAQHPEHADAAGWGNISRYSASGTSSARSKFAKVTGSGAPSTQQPYYQQYLNASSPTTPTASSSRPGLSTQSSGQQGFSPASAKLTTQQVQAKGKELGKELFHTAGIFGGKAGKAGKGLLAKGKSRFRGSGGGDKVE</sequence>
<feature type="region of interest" description="Disordered" evidence="1">
    <location>
        <begin position="1212"/>
        <end position="1251"/>
    </location>
</feature>
<name>A0A9N9LSE8_9HELO</name>
<feature type="region of interest" description="Disordered" evidence="1">
    <location>
        <begin position="1012"/>
        <end position="1035"/>
    </location>
</feature>
<feature type="compositionally biased region" description="Low complexity" evidence="1">
    <location>
        <begin position="1213"/>
        <end position="1224"/>
    </location>
</feature>
<feature type="compositionally biased region" description="Basic and acidic residues" evidence="1">
    <location>
        <begin position="332"/>
        <end position="343"/>
    </location>
</feature>
<feature type="compositionally biased region" description="Polar residues" evidence="1">
    <location>
        <begin position="948"/>
        <end position="962"/>
    </location>
</feature>
<feature type="compositionally biased region" description="Basic and acidic residues" evidence="1">
    <location>
        <begin position="680"/>
        <end position="693"/>
    </location>
</feature>
<feature type="compositionally biased region" description="Polar residues" evidence="1">
    <location>
        <begin position="1225"/>
        <end position="1251"/>
    </location>
</feature>
<feature type="compositionally biased region" description="Basic and acidic residues" evidence="1">
    <location>
        <begin position="1055"/>
        <end position="1070"/>
    </location>
</feature>
<feature type="region of interest" description="Disordered" evidence="1">
    <location>
        <begin position="858"/>
        <end position="877"/>
    </location>
</feature>
<feature type="compositionally biased region" description="Polar residues" evidence="1">
    <location>
        <begin position="618"/>
        <end position="634"/>
    </location>
</feature>
<feature type="compositionally biased region" description="Polar residues" evidence="1">
    <location>
        <begin position="127"/>
        <end position="157"/>
    </location>
</feature>
<feature type="region of interest" description="Disordered" evidence="1">
    <location>
        <begin position="1"/>
        <end position="750"/>
    </location>
</feature>
<evidence type="ECO:0000313" key="3">
    <source>
        <dbReference type="Proteomes" id="UP000701801"/>
    </source>
</evidence>